<accession>A0ABD3VPC0</accession>
<name>A0ABD3VPC0_SINWO</name>
<feature type="non-terminal residue" evidence="1">
    <location>
        <position position="1"/>
    </location>
</feature>
<proteinExistence type="predicted"/>
<dbReference type="EMBL" id="JBJQND010000011">
    <property type="protein sequence ID" value="KAL3862893.1"/>
    <property type="molecule type" value="Genomic_DNA"/>
</dbReference>
<reference evidence="1 2" key="1">
    <citation type="submission" date="2024-11" db="EMBL/GenBank/DDBJ databases">
        <title>Chromosome-level genome assembly of the freshwater bivalve Anodonta woodiana.</title>
        <authorList>
            <person name="Chen X."/>
        </authorList>
    </citation>
    <scope>NUCLEOTIDE SEQUENCE [LARGE SCALE GENOMIC DNA]</scope>
    <source>
        <strain evidence="1">MN2024</strain>
        <tissue evidence="1">Gills</tissue>
    </source>
</reference>
<sequence>ADMIRIRKSKETPKETESLRLACLTNTSITQDFGLTLPNKTNLRPICYSTFEDCTRYYELNKSLIDPNEFNVEIKSLNRTRDEGYWECWYTQGGKMFRAGLNLTVY</sequence>
<gene>
    <name evidence="1" type="ORF">ACJMK2_008837</name>
</gene>
<keyword evidence="2" id="KW-1185">Reference proteome</keyword>
<evidence type="ECO:0000313" key="2">
    <source>
        <dbReference type="Proteomes" id="UP001634394"/>
    </source>
</evidence>
<dbReference type="Proteomes" id="UP001634394">
    <property type="component" value="Unassembled WGS sequence"/>
</dbReference>
<dbReference type="AlphaFoldDB" id="A0ABD3VPC0"/>
<protein>
    <submittedName>
        <fullName evidence="1">Uncharacterized protein</fullName>
    </submittedName>
</protein>
<feature type="non-terminal residue" evidence="1">
    <location>
        <position position="106"/>
    </location>
</feature>
<evidence type="ECO:0000313" key="1">
    <source>
        <dbReference type="EMBL" id="KAL3862893.1"/>
    </source>
</evidence>
<comment type="caution">
    <text evidence="1">The sequence shown here is derived from an EMBL/GenBank/DDBJ whole genome shotgun (WGS) entry which is preliminary data.</text>
</comment>
<organism evidence="1 2">
    <name type="scientific">Sinanodonta woodiana</name>
    <name type="common">Chinese pond mussel</name>
    <name type="synonym">Anodonta woodiana</name>
    <dbReference type="NCBI Taxonomy" id="1069815"/>
    <lineage>
        <taxon>Eukaryota</taxon>
        <taxon>Metazoa</taxon>
        <taxon>Spiralia</taxon>
        <taxon>Lophotrochozoa</taxon>
        <taxon>Mollusca</taxon>
        <taxon>Bivalvia</taxon>
        <taxon>Autobranchia</taxon>
        <taxon>Heteroconchia</taxon>
        <taxon>Palaeoheterodonta</taxon>
        <taxon>Unionida</taxon>
        <taxon>Unionoidea</taxon>
        <taxon>Unionidae</taxon>
        <taxon>Unioninae</taxon>
        <taxon>Sinanodonta</taxon>
    </lineage>
</organism>